<dbReference type="PANTHER" id="PTHR23506:SF35">
    <property type="entry name" value="MAJOR FACILITATOR SUPERFAMILY (MFS) PROFILE DOMAIN-CONTAINING PROTEIN-RELATED"/>
    <property type="match status" value="1"/>
</dbReference>
<feature type="domain" description="Major facilitator superfamily (MFS) profile" evidence="9">
    <location>
        <begin position="17"/>
        <end position="456"/>
    </location>
</feature>
<dbReference type="EMBL" id="KV878214">
    <property type="protein sequence ID" value="OJJ33487.1"/>
    <property type="molecule type" value="Genomic_DNA"/>
</dbReference>
<dbReference type="Pfam" id="PF07690">
    <property type="entry name" value="MFS_1"/>
    <property type="match status" value="1"/>
</dbReference>
<evidence type="ECO:0000256" key="3">
    <source>
        <dbReference type="ARBA" id="ARBA00022448"/>
    </source>
</evidence>
<feature type="transmembrane region" description="Helical" evidence="8">
    <location>
        <begin position="176"/>
        <end position="196"/>
    </location>
</feature>
<reference evidence="11" key="1">
    <citation type="journal article" date="2017" name="Genome Biol.">
        <title>Comparative genomics reveals high biological diversity and specific adaptations in the industrially and medically important fungal genus Aspergillus.</title>
        <authorList>
            <person name="de Vries R.P."/>
            <person name="Riley R."/>
            <person name="Wiebenga A."/>
            <person name="Aguilar-Osorio G."/>
            <person name="Amillis S."/>
            <person name="Uchima C.A."/>
            <person name="Anderluh G."/>
            <person name="Asadollahi M."/>
            <person name="Askin M."/>
            <person name="Barry K."/>
            <person name="Battaglia E."/>
            <person name="Bayram O."/>
            <person name="Benocci T."/>
            <person name="Braus-Stromeyer S.A."/>
            <person name="Caldana C."/>
            <person name="Canovas D."/>
            <person name="Cerqueira G.C."/>
            <person name="Chen F."/>
            <person name="Chen W."/>
            <person name="Choi C."/>
            <person name="Clum A."/>
            <person name="Dos Santos R.A."/>
            <person name="Damasio A.R."/>
            <person name="Diallinas G."/>
            <person name="Emri T."/>
            <person name="Fekete E."/>
            <person name="Flipphi M."/>
            <person name="Freyberg S."/>
            <person name="Gallo A."/>
            <person name="Gournas C."/>
            <person name="Habgood R."/>
            <person name="Hainaut M."/>
            <person name="Harispe M.L."/>
            <person name="Henrissat B."/>
            <person name="Hilden K.S."/>
            <person name="Hope R."/>
            <person name="Hossain A."/>
            <person name="Karabika E."/>
            <person name="Karaffa L."/>
            <person name="Karanyi Z."/>
            <person name="Krasevec N."/>
            <person name="Kuo A."/>
            <person name="Kusch H."/>
            <person name="LaButti K."/>
            <person name="Lagendijk E.L."/>
            <person name="Lapidus A."/>
            <person name="Levasseur A."/>
            <person name="Lindquist E."/>
            <person name="Lipzen A."/>
            <person name="Logrieco A.F."/>
            <person name="MacCabe A."/>
            <person name="Maekelae M.R."/>
            <person name="Malavazi I."/>
            <person name="Melin P."/>
            <person name="Meyer V."/>
            <person name="Mielnichuk N."/>
            <person name="Miskei M."/>
            <person name="Molnar A.P."/>
            <person name="Mule G."/>
            <person name="Ngan C.Y."/>
            <person name="Orejas M."/>
            <person name="Orosz E."/>
            <person name="Ouedraogo J.P."/>
            <person name="Overkamp K.M."/>
            <person name="Park H.-S."/>
            <person name="Perrone G."/>
            <person name="Piumi F."/>
            <person name="Punt P.J."/>
            <person name="Ram A.F."/>
            <person name="Ramon A."/>
            <person name="Rauscher S."/>
            <person name="Record E."/>
            <person name="Riano-Pachon D.M."/>
            <person name="Robert V."/>
            <person name="Roehrig J."/>
            <person name="Ruller R."/>
            <person name="Salamov A."/>
            <person name="Salih N.S."/>
            <person name="Samson R.A."/>
            <person name="Sandor E."/>
            <person name="Sanguinetti M."/>
            <person name="Schuetze T."/>
            <person name="Sepcic K."/>
            <person name="Shelest E."/>
            <person name="Sherlock G."/>
            <person name="Sophianopoulou V."/>
            <person name="Squina F.M."/>
            <person name="Sun H."/>
            <person name="Susca A."/>
            <person name="Todd R.B."/>
            <person name="Tsang A."/>
            <person name="Unkles S.E."/>
            <person name="van de Wiele N."/>
            <person name="van Rossen-Uffink D."/>
            <person name="Oliveira J.V."/>
            <person name="Vesth T.C."/>
            <person name="Visser J."/>
            <person name="Yu J.-H."/>
            <person name="Zhou M."/>
            <person name="Andersen M.R."/>
            <person name="Archer D.B."/>
            <person name="Baker S.E."/>
            <person name="Benoit I."/>
            <person name="Brakhage A.A."/>
            <person name="Braus G.H."/>
            <person name="Fischer R."/>
            <person name="Frisvad J.C."/>
            <person name="Goldman G.H."/>
            <person name="Houbraken J."/>
            <person name="Oakley B."/>
            <person name="Pocsi I."/>
            <person name="Scazzocchio C."/>
            <person name="Seiboth B."/>
            <person name="vanKuyk P.A."/>
            <person name="Wortman J."/>
            <person name="Dyer P.S."/>
            <person name="Grigoriev I.V."/>
        </authorList>
    </citation>
    <scope>NUCLEOTIDE SEQUENCE [LARGE SCALE GENOMIC DNA]</scope>
    <source>
        <strain evidence="11">DTO 134E9</strain>
    </source>
</reference>
<feature type="transmembrane region" description="Helical" evidence="8">
    <location>
        <begin position="88"/>
        <end position="108"/>
    </location>
</feature>
<dbReference type="RefSeq" id="XP_040687164.1">
    <property type="nucleotide sequence ID" value="XM_040828552.1"/>
</dbReference>
<proteinExistence type="inferred from homology"/>
<dbReference type="PROSITE" id="PS50850">
    <property type="entry name" value="MFS"/>
    <property type="match status" value="1"/>
</dbReference>
<evidence type="ECO:0000313" key="10">
    <source>
        <dbReference type="EMBL" id="OJJ33487.1"/>
    </source>
</evidence>
<protein>
    <recommendedName>
        <fullName evidence="9">Major facilitator superfamily (MFS) profile domain-containing protein</fullName>
    </recommendedName>
</protein>
<dbReference type="VEuPathDB" id="FungiDB:ASPWEDRAFT_115097"/>
<name>A0A1L9RF38_ASPWE</name>
<dbReference type="AlphaFoldDB" id="A0A1L9RF38"/>
<dbReference type="InterPro" id="IPR020846">
    <property type="entry name" value="MFS_dom"/>
</dbReference>
<comment type="subcellular location">
    <subcellularLocation>
        <location evidence="1">Membrane</location>
        <topology evidence="1">Multi-pass membrane protein</topology>
    </subcellularLocation>
</comment>
<dbReference type="Gene3D" id="1.20.1250.20">
    <property type="entry name" value="MFS general substrate transporter like domains"/>
    <property type="match status" value="2"/>
</dbReference>
<evidence type="ECO:0000256" key="8">
    <source>
        <dbReference type="SAM" id="Phobius"/>
    </source>
</evidence>
<keyword evidence="11" id="KW-1185">Reference proteome</keyword>
<dbReference type="InterPro" id="IPR001958">
    <property type="entry name" value="Tet-R_TetA/multi-R_MdtG-like"/>
</dbReference>
<evidence type="ECO:0000256" key="1">
    <source>
        <dbReference type="ARBA" id="ARBA00004141"/>
    </source>
</evidence>
<feature type="transmembrane region" description="Helical" evidence="8">
    <location>
        <begin position="430"/>
        <end position="451"/>
    </location>
</feature>
<organism evidence="10 11">
    <name type="scientific">Aspergillus wentii DTO 134E9</name>
    <dbReference type="NCBI Taxonomy" id="1073089"/>
    <lineage>
        <taxon>Eukaryota</taxon>
        <taxon>Fungi</taxon>
        <taxon>Dikarya</taxon>
        <taxon>Ascomycota</taxon>
        <taxon>Pezizomycotina</taxon>
        <taxon>Eurotiomycetes</taxon>
        <taxon>Eurotiomycetidae</taxon>
        <taxon>Eurotiales</taxon>
        <taxon>Aspergillaceae</taxon>
        <taxon>Aspergillus</taxon>
        <taxon>Aspergillus subgen. Cremei</taxon>
    </lineage>
</organism>
<evidence type="ECO:0000256" key="4">
    <source>
        <dbReference type="ARBA" id="ARBA00022692"/>
    </source>
</evidence>
<keyword evidence="4 8" id="KW-0812">Transmembrane</keyword>
<gene>
    <name evidence="10" type="ORF">ASPWEDRAFT_115097</name>
</gene>
<evidence type="ECO:0000256" key="7">
    <source>
        <dbReference type="SAM" id="MobiDB-lite"/>
    </source>
</evidence>
<feature type="transmembrane region" description="Helical" evidence="8">
    <location>
        <begin position="404"/>
        <end position="424"/>
    </location>
</feature>
<dbReference type="InterPro" id="IPR050930">
    <property type="entry name" value="MFS_Vesicular_Transporter"/>
</dbReference>
<dbReference type="PANTHER" id="PTHR23506">
    <property type="entry name" value="GH10249P"/>
    <property type="match status" value="1"/>
</dbReference>
<evidence type="ECO:0000256" key="2">
    <source>
        <dbReference type="ARBA" id="ARBA00006829"/>
    </source>
</evidence>
<feature type="transmembrane region" description="Helical" evidence="8">
    <location>
        <begin position="345"/>
        <end position="365"/>
    </location>
</feature>
<feature type="transmembrane region" description="Helical" evidence="8">
    <location>
        <begin position="147"/>
        <end position="170"/>
    </location>
</feature>
<feature type="transmembrane region" description="Helical" evidence="8">
    <location>
        <begin position="114"/>
        <end position="135"/>
    </location>
</feature>
<feature type="compositionally biased region" description="Low complexity" evidence="7">
    <location>
        <begin position="224"/>
        <end position="236"/>
    </location>
</feature>
<dbReference type="PRINTS" id="PR01035">
    <property type="entry name" value="TCRTETA"/>
</dbReference>
<keyword evidence="5 8" id="KW-1133">Transmembrane helix</keyword>
<feature type="transmembrane region" description="Helical" evidence="8">
    <location>
        <begin position="12"/>
        <end position="37"/>
    </location>
</feature>
<feature type="transmembrane region" description="Helical" evidence="8">
    <location>
        <begin position="321"/>
        <end position="339"/>
    </location>
</feature>
<feature type="transmembrane region" description="Helical" evidence="8">
    <location>
        <begin position="57"/>
        <end position="76"/>
    </location>
</feature>
<dbReference type="Proteomes" id="UP000184383">
    <property type="component" value="Unassembled WGS sequence"/>
</dbReference>
<comment type="similarity">
    <text evidence="2">Belongs to the major facilitator superfamily. Vesicular transporter family.</text>
</comment>
<dbReference type="InterPro" id="IPR036259">
    <property type="entry name" value="MFS_trans_sf"/>
</dbReference>
<dbReference type="OrthoDB" id="5086884at2759"/>
<dbReference type="GO" id="GO:0022857">
    <property type="term" value="F:transmembrane transporter activity"/>
    <property type="evidence" value="ECO:0007669"/>
    <property type="project" value="InterPro"/>
</dbReference>
<keyword evidence="6 8" id="KW-0472">Membrane</keyword>
<evidence type="ECO:0000313" key="11">
    <source>
        <dbReference type="Proteomes" id="UP000184383"/>
    </source>
</evidence>
<dbReference type="GeneID" id="63744400"/>
<evidence type="ECO:0000259" key="9">
    <source>
        <dbReference type="PROSITE" id="PS50850"/>
    </source>
</evidence>
<evidence type="ECO:0000256" key="6">
    <source>
        <dbReference type="ARBA" id="ARBA00023136"/>
    </source>
</evidence>
<sequence length="468" mass="50103">MANHPWGSTWRSSTAFIIVCITTALFAESFLYGFIVPILPFILEDRSHVDPADTQRLTYQVLTLYGGVAVVSGIVIGQLADRAKSRKLPLIVGLGIAFVGTLVLATATGLPGVFVGRFLQAVGGTAAWIVGFATLRDTIEAKDIGKTFGLVNSFVGAGALSGPAVAGLLLQLAGYWVTWGTVLVVIMLDIVMRFVMIENPRKKRDQQKQDQQPGVTEETEEATENSALLAGSSQQQQNSTPSVLSFYQIILSQPRVIVGLLSYTTYSSLAASYNTTIPIHVRASFGWESLQTGLIFAALQAPNMLLSPLCGWLRDRMGTRLPTAVGFILLSPLLWLLGAADQTQFPWAAHAQVVYIVAIVIIGCVQNLLTSVGTIEITCAVDDLESKTPGIFGPNGGYSRAYSLSNVSFTMGFLLGPLLSGSLVDAFGYYTMNSVLASVCVVLSLLALTFLHGKSSVRGQQPQQNESA</sequence>
<evidence type="ECO:0000256" key="5">
    <source>
        <dbReference type="ARBA" id="ARBA00022989"/>
    </source>
</evidence>
<keyword evidence="3" id="KW-0813">Transport</keyword>
<dbReference type="InterPro" id="IPR011701">
    <property type="entry name" value="MFS"/>
</dbReference>
<feature type="region of interest" description="Disordered" evidence="7">
    <location>
        <begin position="202"/>
        <end position="236"/>
    </location>
</feature>
<accession>A0A1L9RF38</accession>
<dbReference type="GO" id="GO:0016020">
    <property type="term" value="C:membrane"/>
    <property type="evidence" value="ECO:0007669"/>
    <property type="project" value="UniProtKB-SubCell"/>
</dbReference>
<dbReference type="SUPFAM" id="SSF103473">
    <property type="entry name" value="MFS general substrate transporter"/>
    <property type="match status" value="1"/>
</dbReference>
<dbReference type="STRING" id="1073089.A0A1L9RF38"/>